<gene>
    <name evidence="6" type="ORF">PJIAN_1599</name>
</gene>
<dbReference type="InterPro" id="IPR036388">
    <property type="entry name" value="WH-like_DNA-bd_sf"/>
</dbReference>
<dbReference type="InterPro" id="IPR014284">
    <property type="entry name" value="RNA_pol_sigma-70_dom"/>
</dbReference>
<dbReference type="Proteomes" id="UP000076586">
    <property type="component" value="Unassembled WGS sequence"/>
</dbReference>
<dbReference type="InterPro" id="IPR007627">
    <property type="entry name" value="RNA_pol_sigma70_r2"/>
</dbReference>
<comment type="caution">
    <text evidence="6">The sequence shown here is derived from an EMBL/GenBank/DDBJ whole genome shotgun (WGS) entry which is preliminary data.</text>
</comment>
<dbReference type="AlphaFoldDB" id="A0A170YRN9"/>
<organism evidence="6 7">
    <name type="scientific">Paludibacter jiangxiensis</name>
    <dbReference type="NCBI Taxonomy" id="681398"/>
    <lineage>
        <taxon>Bacteria</taxon>
        <taxon>Pseudomonadati</taxon>
        <taxon>Bacteroidota</taxon>
        <taxon>Bacteroidia</taxon>
        <taxon>Bacteroidales</taxon>
        <taxon>Paludibacteraceae</taxon>
        <taxon>Paludibacter</taxon>
    </lineage>
</organism>
<proteinExistence type="inferred from homology"/>
<dbReference type="PANTHER" id="PTHR43133:SF46">
    <property type="entry name" value="RNA POLYMERASE SIGMA-70 FACTOR ECF SUBFAMILY"/>
    <property type="match status" value="1"/>
</dbReference>
<dbReference type="Gene3D" id="1.10.1740.10">
    <property type="match status" value="1"/>
</dbReference>
<evidence type="ECO:0000256" key="2">
    <source>
        <dbReference type="ARBA" id="ARBA00023015"/>
    </source>
</evidence>
<dbReference type="Gene3D" id="1.10.10.10">
    <property type="entry name" value="Winged helix-like DNA-binding domain superfamily/Winged helix DNA-binding domain"/>
    <property type="match status" value="1"/>
</dbReference>
<evidence type="ECO:0000313" key="7">
    <source>
        <dbReference type="Proteomes" id="UP000076586"/>
    </source>
</evidence>
<evidence type="ECO:0000259" key="5">
    <source>
        <dbReference type="SMART" id="SM00421"/>
    </source>
</evidence>
<comment type="similarity">
    <text evidence="1">Belongs to the sigma-70 factor family. ECF subfamily.</text>
</comment>
<dbReference type="InterPro" id="IPR013325">
    <property type="entry name" value="RNA_pol_sigma_r2"/>
</dbReference>
<evidence type="ECO:0000313" key="6">
    <source>
        <dbReference type="EMBL" id="GAT62009.1"/>
    </source>
</evidence>
<dbReference type="Pfam" id="PF08281">
    <property type="entry name" value="Sigma70_r4_2"/>
    <property type="match status" value="1"/>
</dbReference>
<dbReference type="SUPFAM" id="SSF88659">
    <property type="entry name" value="Sigma3 and sigma4 domains of RNA polymerase sigma factors"/>
    <property type="match status" value="1"/>
</dbReference>
<dbReference type="Pfam" id="PF04542">
    <property type="entry name" value="Sigma70_r2"/>
    <property type="match status" value="1"/>
</dbReference>
<feature type="domain" description="HTH luxR-type" evidence="5">
    <location>
        <begin position="127"/>
        <end position="183"/>
    </location>
</feature>
<dbReference type="OrthoDB" id="659855at2"/>
<name>A0A170YRN9_9BACT</name>
<accession>A0A170YRN9</accession>
<keyword evidence="2" id="KW-0805">Transcription regulation</keyword>
<dbReference type="NCBIfam" id="TIGR02985">
    <property type="entry name" value="Sig70_bacteroi1"/>
    <property type="match status" value="1"/>
</dbReference>
<dbReference type="InterPro" id="IPR039425">
    <property type="entry name" value="RNA_pol_sigma-70-like"/>
</dbReference>
<dbReference type="PANTHER" id="PTHR43133">
    <property type="entry name" value="RNA POLYMERASE ECF-TYPE SIGMA FACTO"/>
    <property type="match status" value="1"/>
</dbReference>
<dbReference type="SMART" id="SM00421">
    <property type="entry name" value="HTH_LUXR"/>
    <property type="match status" value="1"/>
</dbReference>
<protein>
    <submittedName>
        <fullName evidence="6">RNA polymerase sigma-70 factor, ECF subfamily</fullName>
    </submittedName>
</protein>
<dbReference type="GO" id="GO:0016987">
    <property type="term" value="F:sigma factor activity"/>
    <property type="evidence" value="ECO:0007669"/>
    <property type="project" value="UniProtKB-KW"/>
</dbReference>
<keyword evidence="4" id="KW-0804">Transcription</keyword>
<sequence length="189" mass="22159">MGTDNDILYRLTKGDPDAFEAIFWKYNARVYNFIMSTLYDKTLAQDLTQNVFLSIWEHRATIDTSKSFSAYVYTIAQNLVYRQTEKMLLASRYEEYVQKFQSVTEISAEETLDYQFLEKLIAELIEQLPPSRREIFLLSRRQGLSNKEIAQKLSISEKTVETQITRSIHFLKKHLKPHVALAGILFFLQ</sequence>
<dbReference type="STRING" id="681398.PJIAN_1599"/>
<dbReference type="InterPro" id="IPR000792">
    <property type="entry name" value="Tscrpt_reg_LuxR_C"/>
</dbReference>
<keyword evidence="3" id="KW-0731">Sigma factor</keyword>
<dbReference type="GO" id="GO:0003677">
    <property type="term" value="F:DNA binding"/>
    <property type="evidence" value="ECO:0007669"/>
    <property type="project" value="InterPro"/>
</dbReference>
<dbReference type="EMBL" id="BDCR01000001">
    <property type="protein sequence ID" value="GAT62009.1"/>
    <property type="molecule type" value="Genomic_DNA"/>
</dbReference>
<reference evidence="7" key="2">
    <citation type="journal article" date="2017" name="Genome Announc.">
        <title>Draft genome sequence of Paludibacter jiangxiensis NM7(T), a propionate-producing fermentative bacterium.</title>
        <authorList>
            <person name="Qiu Y.-L."/>
            <person name="Tourlousse D.M."/>
            <person name="Matsuura N."/>
            <person name="Ohashi A."/>
            <person name="Sekiguchi Y."/>
        </authorList>
    </citation>
    <scope>NUCLEOTIDE SEQUENCE [LARGE SCALE GENOMIC DNA]</scope>
    <source>
        <strain evidence="7">NM7</strain>
    </source>
</reference>
<dbReference type="InterPro" id="IPR013249">
    <property type="entry name" value="RNA_pol_sigma70_r4_t2"/>
</dbReference>
<evidence type="ECO:0000256" key="1">
    <source>
        <dbReference type="ARBA" id="ARBA00010641"/>
    </source>
</evidence>
<reference evidence="7" key="1">
    <citation type="submission" date="2016-04" db="EMBL/GenBank/DDBJ databases">
        <title>Draft genome sequence of Paludibacter jiangxiensis strain NM7.</title>
        <authorList>
            <person name="Qiu Y."/>
            <person name="Matsuura N."/>
            <person name="Ohashi A."/>
            <person name="Tourlousse M.D."/>
            <person name="Sekiguchi Y."/>
        </authorList>
    </citation>
    <scope>NUCLEOTIDE SEQUENCE [LARGE SCALE GENOMIC DNA]</scope>
    <source>
        <strain evidence="7">NM7</strain>
    </source>
</reference>
<dbReference type="InterPro" id="IPR013324">
    <property type="entry name" value="RNA_pol_sigma_r3/r4-like"/>
</dbReference>
<dbReference type="SUPFAM" id="SSF88946">
    <property type="entry name" value="Sigma2 domain of RNA polymerase sigma factors"/>
    <property type="match status" value="1"/>
</dbReference>
<evidence type="ECO:0000256" key="4">
    <source>
        <dbReference type="ARBA" id="ARBA00023163"/>
    </source>
</evidence>
<dbReference type="PRINTS" id="PR00038">
    <property type="entry name" value="HTHLUXR"/>
</dbReference>
<dbReference type="GO" id="GO:0006352">
    <property type="term" value="P:DNA-templated transcription initiation"/>
    <property type="evidence" value="ECO:0007669"/>
    <property type="project" value="InterPro"/>
</dbReference>
<dbReference type="NCBIfam" id="TIGR02937">
    <property type="entry name" value="sigma70-ECF"/>
    <property type="match status" value="1"/>
</dbReference>
<dbReference type="InterPro" id="IPR014327">
    <property type="entry name" value="RNA_pol_sigma70_bacteroid"/>
</dbReference>
<keyword evidence="7" id="KW-1185">Reference proteome</keyword>
<evidence type="ECO:0000256" key="3">
    <source>
        <dbReference type="ARBA" id="ARBA00023082"/>
    </source>
</evidence>
<dbReference type="RefSeq" id="WP_068701858.1">
    <property type="nucleotide sequence ID" value="NZ_BDCR01000001.1"/>
</dbReference>